<accession>A0A914NRQ9</accession>
<reference evidence="2" key="1">
    <citation type="submission" date="2022-11" db="UniProtKB">
        <authorList>
            <consortium name="WormBaseParasite"/>
        </authorList>
    </citation>
    <scope>IDENTIFICATION</scope>
</reference>
<dbReference type="AlphaFoldDB" id="A0A914NRQ9"/>
<proteinExistence type="predicted"/>
<keyword evidence="1" id="KW-1185">Reference proteome</keyword>
<dbReference type="WBParaSite" id="Minc3s08779g42592">
    <property type="protein sequence ID" value="Minc3s08779g42592"/>
    <property type="gene ID" value="Minc3s08779g42592"/>
</dbReference>
<dbReference type="Proteomes" id="UP000887563">
    <property type="component" value="Unplaced"/>
</dbReference>
<name>A0A914NRQ9_MELIC</name>
<organism evidence="1 2">
    <name type="scientific">Meloidogyne incognita</name>
    <name type="common">Southern root-knot nematode worm</name>
    <name type="synonym">Oxyuris incognita</name>
    <dbReference type="NCBI Taxonomy" id="6306"/>
    <lineage>
        <taxon>Eukaryota</taxon>
        <taxon>Metazoa</taxon>
        <taxon>Ecdysozoa</taxon>
        <taxon>Nematoda</taxon>
        <taxon>Chromadorea</taxon>
        <taxon>Rhabditida</taxon>
        <taxon>Tylenchina</taxon>
        <taxon>Tylenchomorpha</taxon>
        <taxon>Tylenchoidea</taxon>
        <taxon>Meloidogynidae</taxon>
        <taxon>Meloidogyninae</taxon>
        <taxon>Meloidogyne</taxon>
        <taxon>Meloidogyne incognita group</taxon>
    </lineage>
</organism>
<evidence type="ECO:0000313" key="1">
    <source>
        <dbReference type="Proteomes" id="UP000887563"/>
    </source>
</evidence>
<evidence type="ECO:0000313" key="2">
    <source>
        <dbReference type="WBParaSite" id="Minc3s08779g42592"/>
    </source>
</evidence>
<sequence length="57" mass="6094">MLVLILSSSQSAVITKGISFTGKPTVDKITNIETKPAGTEFKPKEAIVAIKLIFSCK</sequence>
<protein>
    <submittedName>
        <fullName evidence="2">Uncharacterized protein</fullName>
    </submittedName>
</protein>